<dbReference type="GO" id="GO:0005829">
    <property type="term" value="C:cytosol"/>
    <property type="evidence" value="ECO:0007669"/>
    <property type="project" value="TreeGrafter"/>
</dbReference>
<feature type="short sequence motif" description="Q motif" evidence="6">
    <location>
        <begin position="4"/>
        <end position="32"/>
    </location>
</feature>
<reference evidence="10 11" key="1">
    <citation type="submission" date="2020-08" db="EMBL/GenBank/DDBJ databases">
        <title>Draft genome sequencing of an Anaerocolumna strain isolated from anoxic soil subjected to BSD treatment.</title>
        <authorList>
            <person name="Uek A."/>
            <person name="Tonouchi A."/>
        </authorList>
    </citation>
    <scope>NUCLEOTIDE SEQUENCE [LARGE SCALE GENOMIC DNA]</scope>
    <source>
        <strain evidence="10 11">CTTW</strain>
    </source>
</reference>
<dbReference type="Pfam" id="PF03880">
    <property type="entry name" value="DbpA"/>
    <property type="match status" value="1"/>
</dbReference>
<feature type="domain" description="DEAD-box RNA helicase Q" evidence="9">
    <location>
        <begin position="4"/>
        <end position="32"/>
    </location>
</feature>
<dbReference type="CDD" id="cd18787">
    <property type="entry name" value="SF2_C_DEAD"/>
    <property type="match status" value="1"/>
</dbReference>
<feature type="region of interest" description="Involved in 23S rRNA binding" evidence="5">
    <location>
        <begin position="406"/>
        <end position="481"/>
    </location>
</feature>
<evidence type="ECO:0000259" key="9">
    <source>
        <dbReference type="PROSITE" id="PS51195"/>
    </source>
</evidence>
<dbReference type="PANTHER" id="PTHR47959:SF1">
    <property type="entry name" value="ATP-DEPENDENT RNA HELICASE DBPA"/>
    <property type="match status" value="1"/>
</dbReference>
<comment type="function">
    <text evidence="5">DEAD-box RNA helicase involved in the assembly of the 50S ribosomal subunit. Has an RNA-dependent ATPase activity, which is specific for 23S rRNA, and a 3' to 5' RNA helicase activity that uses the energy of ATP hydrolysis to destabilize and unwind short rRNA duplexes.</text>
</comment>
<dbReference type="GO" id="GO:0005524">
    <property type="term" value="F:ATP binding"/>
    <property type="evidence" value="ECO:0007669"/>
    <property type="project" value="UniProtKB-UniRule"/>
</dbReference>
<evidence type="ECO:0000256" key="1">
    <source>
        <dbReference type="ARBA" id="ARBA00022741"/>
    </source>
</evidence>
<dbReference type="Proteomes" id="UP000515703">
    <property type="component" value="Chromosome"/>
</dbReference>
<keyword evidence="5" id="KW-0690">Ribosome biogenesis</keyword>
<dbReference type="InterPro" id="IPR027417">
    <property type="entry name" value="P-loop_NTPase"/>
</dbReference>
<evidence type="ECO:0000256" key="3">
    <source>
        <dbReference type="ARBA" id="ARBA00022806"/>
    </source>
</evidence>
<dbReference type="CDD" id="cd12500">
    <property type="entry name" value="RRM_BsYxiN_like"/>
    <property type="match status" value="1"/>
</dbReference>
<dbReference type="InterPro" id="IPR000629">
    <property type="entry name" value="RNA-helicase_DEAD-box_CS"/>
</dbReference>
<organism evidence="10 11">
    <name type="scientific">Anaerocolumna chitinilytica</name>
    <dbReference type="NCBI Taxonomy" id="1727145"/>
    <lineage>
        <taxon>Bacteria</taxon>
        <taxon>Bacillati</taxon>
        <taxon>Bacillota</taxon>
        <taxon>Clostridia</taxon>
        <taxon>Lachnospirales</taxon>
        <taxon>Lachnospiraceae</taxon>
        <taxon>Anaerocolumna</taxon>
    </lineage>
</organism>
<dbReference type="InterPro" id="IPR028619">
    <property type="entry name" value="DEAD_helicase_DbpA"/>
</dbReference>
<gene>
    <name evidence="5 10" type="primary">dbpA</name>
    <name evidence="10" type="ORF">bsdcttw_16920</name>
</gene>
<dbReference type="InterPro" id="IPR050079">
    <property type="entry name" value="DEAD_box_RNA_helicase"/>
</dbReference>
<keyword evidence="2 5" id="KW-0378">Hydrolase</keyword>
<dbReference type="EMBL" id="AP023368">
    <property type="protein sequence ID" value="BCJ98651.1"/>
    <property type="molecule type" value="Genomic_DNA"/>
</dbReference>
<evidence type="ECO:0000259" key="8">
    <source>
        <dbReference type="PROSITE" id="PS51194"/>
    </source>
</evidence>
<keyword evidence="11" id="KW-1185">Reference proteome</keyword>
<reference evidence="10 11" key="2">
    <citation type="submission" date="2020-08" db="EMBL/GenBank/DDBJ databases">
        <authorList>
            <person name="Ueki A."/>
            <person name="Tonouchi A."/>
        </authorList>
    </citation>
    <scope>NUCLEOTIDE SEQUENCE [LARGE SCALE GENOMIC DNA]</scope>
    <source>
        <strain evidence="10 11">CTTW</strain>
    </source>
</reference>
<dbReference type="CDD" id="cd00268">
    <property type="entry name" value="DEADc"/>
    <property type="match status" value="1"/>
</dbReference>
<dbReference type="InterPro" id="IPR005580">
    <property type="entry name" value="DbpA/CsdA_RNA-bd_dom"/>
</dbReference>
<dbReference type="SMART" id="SM00490">
    <property type="entry name" value="HELICc"/>
    <property type="match status" value="1"/>
</dbReference>
<keyword evidence="5" id="KW-0694">RNA-binding</keyword>
<comment type="similarity">
    <text evidence="5">Belongs to the DEAD box helicase family. DbpA subfamily.</text>
</comment>
<evidence type="ECO:0000256" key="6">
    <source>
        <dbReference type="PROSITE-ProRule" id="PRU00552"/>
    </source>
</evidence>
<feature type="domain" description="Helicase C-terminal" evidence="8">
    <location>
        <begin position="216"/>
        <end position="376"/>
    </location>
</feature>
<dbReference type="EC" id="3.6.4.13" evidence="5"/>
<dbReference type="KEGG" id="acht:bsdcttw_16920"/>
<dbReference type="PROSITE" id="PS51195">
    <property type="entry name" value="Q_MOTIF"/>
    <property type="match status" value="1"/>
</dbReference>
<dbReference type="InterPro" id="IPR011545">
    <property type="entry name" value="DEAD/DEAH_box_helicase_dom"/>
</dbReference>
<dbReference type="Pfam" id="PF00270">
    <property type="entry name" value="DEAD"/>
    <property type="match status" value="1"/>
</dbReference>
<feature type="domain" description="Helicase ATP-binding" evidence="7">
    <location>
        <begin position="35"/>
        <end position="205"/>
    </location>
</feature>
<dbReference type="PROSITE" id="PS51194">
    <property type="entry name" value="HELICASE_CTER"/>
    <property type="match status" value="1"/>
</dbReference>
<dbReference type="InterPro" id="IPR014014">
    <property type="entry name" value="RNA_helicase_DEAD_Q_motif"/>
</dbReference>
<evidence type="ECO:0000259" key="7">
    <source>
        <dbReference type="PROSITE" id="PS51192"/>
    </source>
</evidence>
<protein>
    <recommendedName>
        <fullName evidence="5">ATP-dependent RNA helicase DbpA</fullName>
        <ecNumber evidence="5">3.6.4.13</ecNumber>
    </recommendedName>
</protein>
<proteinExistence type="inferred from homology"/>
<keyword evidence="1 5" id="KW-0547">Nucleotide-binding</keyword>
<sequence length="481" mass="54420">MDNRSFKDFSVSEEIRKALKGLEYEEATEVQERVIPLALEKKDLFVKARTGSGKTAAYAVPICELIEWLENKPQALILTPTRELSVQVKEDFTNIGRFKRLKAVAIYGGHSFTMEKTELKQKAHVVTGTPGRVMDHIERGTLSLDKIQYLVLDEADRMLDMGFAEQVEGILKELPRDRVTMMFSATMPEGIKSISSNYMKDTMYIDVSEDSITAGDIEHSLYFTEEEEKLALLRDVTIIEKADSCIIFCRTKERVDLVCKMLSERGYRCNKIHGGMEQDDRLTAMKRFKSGEFNYLAATDVAARGIDVENISLVINYDIPYEREVYVHRTGRTGRAGQYGKAITLVTSKELRYLRDIENLIGFEIEKLEKPSREEVALLKSAFEEKESSAPIIRQRKGDQLNEGIMKLRFQGGKKKKLRAANFVGVISNIEGVTADDIGIITIQDTLTFVEILNGKGPLVLETMKNTPIGTKQLKVSKVEQ</sequence>
<keyword evidence="3 5" id="KW-0347">Helicase</keyword>
<keyword evidence="4 5" id="KW-0067">ATP-binding</keyword>
<dbReference type="Pfam" id="PF00271">
    <property type="entry name" value="Helicase_C"/>
    <property type="match status" value="1"/>
</dbReference>
<dbReference type="PROSITE" id="PS00039">
    <property type="entry name" value="DEAD_ATP_HELICASE"/>
    <property type="match status" value="1"/>
</dbReference>
<dbReference type="GO" id="GO:0016787">
    <property type="term" value="F:hydrolase activity"/>
    <property type="evidence" value="ECO:0007669"/>
    <property type="project" value="UniProtKB-KW"/>
</dbReference>
<dbReference type="AlphaFoldDB" id="A0A7I8DMY2"/>
<dbReference type="PANTHER" id="PTHR47959">
    <property type="entry name" value="ATP-DEPENDENT RNA HELICASE RHLE-RELATED"/>
    <property type="match status" value="1"/>
</dbReference>
<dbReference type="GO" id="GO:0000027">
    <property type="term" value="P:ribosomal large subunit assembly"/>
    <property type="evidence" value="ECO:0007669"/>
    <property type="project" value="UniProtKB-UniRule"/>
</dbReference>
<dbReference type="InterPro" id="IPR044742">
    <property type="entry name" value="DEAD/DEAH_RhlB"/>
</dbReference>
<comment type="subcellular location">
    <subcellularLocation>
        <location evidence="5">Cytoplasm</location>
    </subcellularLocation>
</comment>
<dbReference type="InterPro" id="IPR012677">
    <property type="entry name" value="Nucleotide-bd_a/b_plait_sf"/>
</dbReference>
<name>A0A7I8DMY2_9FIRM</name>
<dbReference type="HAMAP" id="MF_00965">
    <property type="entry name" value="DEAD_helicase_DbpA"/>
    <property type="match status" value="1"/>
</dbReference>
<evidence type="ECO:0000256" key="2">
    <source>
        <dbReference type="ARBA" id="ARBA00022801"/>
    </source>
</evidence>
<dbReference type="InterPro" id="IPR001650">
    <property type="entry name" value="Helicase_C-like"/>
</dbReference>
<evidence type="ECO:0000256" key="5">
    <source>
        <dbReference type="HAMAP-Rule" id="MF_00965"/>
    </source>
</evidence>
<dbReference type="SUPFAM" id="SSF52540">
    <property type="entry name" value="P-loop containing nucleoside triphosphate hydrolases"/>
    <property type="match status" value="1"/>
</dbReference>
<dbReference type="PROSITE" id="PS51192">
    <property type="entry name" value="HELICASE_ATP_BIND_1"/>
    <property type="match status" value="1"/>
</dbReference>
<dbReference type="SMART" id="SM00487">
    <property type="entry name" value="DEXDc"/>
    <property type="match status" value="1"/>
</dbReference>
<dbReference type="GO" id="GO:0003723">
    <property type="term" value="F:RNA binding"/>
    <property type="evidence" value="ECO:0007669"/>
    <property type="project" value="UniProtKB-UniRule"/>
</dbReference>
<dbReference type="GO" id="GO:0034458">
    <property type="term" value="F:3'-5' RNA helicase activity"/>
    <property type="evidence" value="ECO:0007669"/>
    <property type="project" value="UniProtKB-UniRule"/>
</dbReference>
<evidence type="ECO:0000256" key="4">
    <source>
        <dbReference type="ARBA" id="ARBA00022840"/>
    </source>
</evidence>
<keyword evidence="5" id="KW-0963">Cytoplasm</keyword>
<comment type="domain">
    <text evidence="5">Contains an N-terminal domain that binds non-specifically to RNA and a C-terminal domain that binds specifically and tightly to hairpin 92 of 23S rRNA.</text>
</comment>
<evidence type="ECO:0000313" key="11">
    <source>
        <dbReference type="Proteomes" id="UP000515703"/>
    </source>
</evidence>
<dbReference type="Gene3D" id="3.40.50.300">
    <property type="entry name" value="P-loop containing nucleotide triphosphate hydrolases"/>
    <property type="match status" value="2"/>
</dbReference>
<dbReference type="RefSeq" id="WP_185258971.1">
    <property type="nucleotide sequence ID" value="NZ_AP023368.1"/>
</dbReference>
<accession>A0A7I8DMY2</accession>
<dbReference type="InterPro" id="IPR014001">
    <property type="entry name" value="Helicase_ATP-bd"/>
</dbReference>
<dbReference type="Gene3D" id="3.30.70.330">
    <property type="match status" value="1"/>
</dbReference>
<evidence type="ECO:0000313" key="10">
    <source>
        <dbReference type="EMBL" id="BCJ98651.1"/>
    </source>
</evidence>
<comment type="catalytic activity">
    <reaction evidence="5">
        <text>ATP + H2O = ADP + phosphate + H(+)</text>
        <dbReference type="Rhea" id="RHEA:13065"/>
        <dbReference type="ChEBI" id="CHEBI:15377"/>
        <dbReference type="ChEBI" id="CHEBI:15378"/>
        <dbReference type="ChEBI" id="CHEBI:30616"/>
        <dbReference type="ChEBI" id="CHEBI:43474"/>
        <dbReference type="ChEBI" id="CHEBI:456216"/>
        <dbReference type="EC" id="3.6.4.13"/>
    </reaction>
</comment>